<organism evidence="3 4">
    <name type="scientific">Skermanella stibiiresistens SB22</name>
    <dbReference type="NCBI Taxonomy" id="1385369"/>
    <lineage>
        <taxon>Bacteria</taxon>
        <taxon>Pseudomonadati</taxon>
        <taxon>Pseudomonadota</taxon>
        <taxon>Alphaproteobacteria</taxon>
        <taxon>Rhodospirillales</taxon>
        <taxon>Azospirillaceae</taxon>
        <taxon>Skermanella</taxon>
    </lineage>
</organism>
<dbReference type="RefSeq" id="WP_037457640.1">
    <property type="nucleotide sequence ID" value="NZ_AVFL01000020.1"/>
</dbReference>
<evidence type="ECO:0000259" key="2">
    <source>
        <dbReference type="Pfam" id="PF00561"/>
    </source>
</evidence>
<dbReference type="PANTHER" id="PTHR43329">
    <property type="entry name" value="EPOXIDE HYDROLASE"/>
    <property type="match status" value="1"/>
</dbReference>
<dbReference type="PATRIC" id="fig|1385369.3.peg.4808"/>
<evidence type="ECO:0000256" key="1">
    <source>
        <dbReference type="ARBA" id="ARBA00022801"/>
    </source>
</evidence>
<dbReference type="EMBL" id="AVFL01000020">
    <property type="protein sequence ID" value="EWY38157.1"/>
    <property type="molecule type" value="Genomic_DNA"/>
</dbReference>
<dbReference type="Gene3D" id="3.40.50.1820">
    <property type="entry name" value="alpha/beta hydrolase"/>
    <property type="match status" value="1"/>
</dbReference>
<dbReference type="Pfam" id="PF00561">
    <property type="entry name" value="Abhydrolase_1"/>
    <property type="match status" value="1"/>
</dbReference>
<protein>
    <submittedName>
        <fullName evidence="3">Fluoroacetate dehalogenase</fullName>
    </submittedName>
</protein>
<proteinExistence type="predicted"/>
<keyword evidence="1" id="KW-0378">Hydrolase</keyword>
<feature type="domain" description="AB hydrolase-1" evidence="2">
    <location>
        <begin position="26"/>
        <end position="279"/>
    </location>
</feature>
<keyword evidence="4" id="KW-1185">Reference proteome</keyword>
<dbReference type="SUPFAM" id="SSF53474">
    <property type="entry name" value="alpha/beta-Hydrolases"/>
    <property type="match status" value="1"/>
</dbReference>
<accession>W9H0D6</accession>
<dbReference type="InterPro" id="IPR000639">
    <property type="entry name" value="Epox_hydrolase-like"/>
</dbReference>
<evidence type="ECO:0000313" key="4">
    <source>
        <dbReference type="Proteomes" id="UP000019486"/>
    </source>
</evidence>
<dbReference type="AlphaFoldDB" id="W9H0D6"/>
<name>W9H0D6_9PROT</name>
<comment type="caution">
    <text evidence="3">The sequence shown here is derived from an EMBL/GenBank/DDBJ whole genome shotgun (WGS) entry which is preliminary data.</text>
</comment>
<dbReference type="OrthoDB" id="9812774at2"/>
<sequence>MFEGFTRRRIATSGAEINLVVGGDGPPLLLLHGFPQSHVMWHKVAGALAERFTVVAPDLRGYGDSEKVATAEDHSSYSKREMARDQVEVMRILGFERFQLVGHDRGGRVAHRMAVDHADRVKRLAVLDIVPTLTTFESVDQQLASAYYHWFFLIQPHPLPEHMIGLDPEFYLRRKTNMWGVGTAHFTAEAMAEYIRCFKNPSAIHAMCEDYRAAATIDLEHDRADRAAGVKVRCPLLALWGGRATMDRSFDVLATWRDVALDVQGQAIDCGHYIPEERPEEFTAALLDFLEP</sequence>
<dbReference type="InterPro" id="IPR000073">
    <property type="entry name" value="AB_hydrolase_1"/>
</dbReference>
<dbReference type="STRING" id="1385369.N825_14685"/>
<dbReference type="GO" id="GO:0016787">
    <property type="term" value="F:hydrolase activity"/>
    <property type="evidence" value="ECO:0007669"/>
    <property type="project" value="UniProtKB-KW"/>
</dbReference>
<dbReference type="InterPro" id="IPR029058">
    <property type="entry name" value="AB_hydrolase_fold"/>
</dbReference>
<gene>
    <name evidence="3" type="ORF">N825_14685</name>
</gene>
<dbReference type="PRINTS" id="PR00111">
    <property type="entry name" value="ABHYDROLASE"/>
</dbReference>
<dbReference type="PRINTS" id="PR00412">
    <property type="entry name" value="EPOXHYDRLASE"/>
</dbReference>
<dbReference type="Proteomes" id="UP000019486">
    <property type="component" value="Unassembled WGS sequence"/>
</dbReference>
<evidence type="ECO:0000313" key="3">
    <source>
        <dbReference type="EMBL" id="EWY38157.1"/>
    </source>
</evidence>
<reference evidence="3 4" key="1">
    <citation type="submission" date="2013-08" db="EMBL/GenBank/DDBJ databases">
        <title>The genome sequence of Skermanella stibiiresistens.</title>
        <authorList>
            <person name="Zhu W."/>
            <person name="Wang G."/>
        </authorList>
    </citation>
    <scope>NUCLEOTIDE SEQUENCE [LARGE SCALE GENOMIC DNA]</scope>
    <source>
        <strain evidence="3 4">SB22</strain>
    </source>
</reference>